<dbReference type="InterPro" id="IPR051872">
    <property type="entry name" value="Cytochrome_b5/Flavoprotein_Rdt"/>
</dbReference>
<dbReference type="AlphaFoldDB" id="A0AAE0U581"/>
<evidence type="ECO:0000256" key="1">
    <source>
        <dbReference type="ARBA" id="ARBA00022617"/>
    </source>
</evidence>
<dbReference type="Pfam" id="PF00173">
    <property type="entry name" value="Cyt-b5"/>
    <property type="match status" value="1"/>
</dbReference>
<feature type="compositionally biased region" description="Polar residues" evidence="5">
    <location>
        <begin position="114"/>
        <end position="124"/>
    </location>
</feature>
<dbReference type="PANTHER" id="PTHR46237">
    <property type="entry name" value="CYTOCHROME B5 REDUCTASE 4 FAMILY MEMBER"/>
    <property type="match status" value="1"/>
</dbReference>
<feature type="domain" description="Cytochrome b5 heme-binding" evidence="6">
    <location>
        <begin position="286"/>
        <end position="364"/>
    </location>
</feature>
<dbReference type="PROSITE" id="PS00191">
    <property type="entry name" value="CYTOCHROME_B5_1"/>
    <property type="match status" value="1"/>
</dbReference>
<dbReference type="GO" id="GO:0005737">
    <property type="term" value="C:cytoplasm"/>
    <property type="evidence" value="ECO:0007669"/>
    <property type="project" value="TreeGrafter"/>
</dbReference>
<dbReference type="EMBL" id="JAUTDP010000013">
    <property type="protein sequence ID" value="KAK3391508.1"/>
    <property type="molecule type" value="Genomic_DNA"/>
</dbReference>
<comment type="caution">
    <text evidence="7">The sequence shown here is derived from an EMBL/GenBank/DDBJ whole genome shotgun (WGS) entry which is preliminary data.</text>
</comment>
<dbReference type="SUPFAM" id="SSF55856">
    <property type="entry name" value="Cytochrome b5-like heme/steroid binding domain"/>
    <property type="match status" value="1"/>
</dbReference>
<accession>A0AAE0U581</accession>
<evidence type="ECO:0000256" key="5">
    <source>
        <dbReference type="SAM" id="MobiDB-lite"/>
    </source>
</evidence>
<feature type="compositionally biased region" description="Low complexity" evidence="5">
    <location>
        <begin position="221"/>
        <end position="232"/>
    </location>
</feature>
<feature type="compositionally biased region" description="Basic and acidic residues" evidence="5">
    <location>
        <begin position="65"/>
        <end position="81"/>
    </location>
</feature>
<sequence>MAVLGISLIVASVVLLILRRPEWFQQFWRNLYRQAASQQNQLPRPPQRPIPRIEEPKPEDEDDQTNQKERERIAVSSEKKVASSPPPPVPVVIHENGTSITYNPDSPRAEEQTTPKASVANPSDSVPAFTLSVPDLPPQPQPPKVVDVEEQPAPAVTSSSSTSNARSTPSMMMPPPPLPVPASASRSTGSSGGLSANLTRQPGTSTLPLPGSRPVGGSGSSGPLPNRGPPSSSGGGGLFPPPTHSSKPAKPSRAVVLTPGHSPLDWARLSGHPTADLRGLPKETPYLRVTPSMLKKMTGRKGKDAWMVLGGRVYNITPYIPFHPGGEPELLRGAGRDGTKLFGEIHPWVNYEGMLAACLVGIYVSEEDGEAAGAAAAKNGAGGGGGSMEEMD</sequence>
<gene>
    <name evidence="7" type="ORF">B0T20DRAFT_80991</name>
</gene>
<evidence type="ECO:0000256" key="2">
    <source>
        <dbReference type="ARBA" id="ARBA00022723"/>
    </source>
</evidence>
<evidence type="ECO:0000256" key="4">
    <source>
        <dbReference type="RuleBase" id="RU362121"/>
    </source>
</evidence>
<dbReference type="PANTHER" id="PTHR46237:SF1">
    <property type="entry name" value="CYTOCHROME B5 REDUCTASE 4"/>
    <property type="match status" value="1"/>
</dbReference>
<dbReference type="FunFam" id="3.10.120.10:FF:000001">
    <property type="entry name" value="Cytochrome b5 reductase 4"/>
    <property type="match status" value="1"/>
</dbReference>
<dbReference type="GO" id="GO:0020037">
    <property type="term" value="F:heme binding"/>
    <property type="evidence" value="ECO:0007669"/>
    <property type="project" value="UniProtKB-UniRule"/>
</dbReference>
<feature type="compositionally biased region" description="Low complexity" evidence="5">
    <location>
        <begin position="181"/>
        <end position="196"/>
    </location>
</feature>
<dbReference type="PROSITE" id="PS50255">
    <property type="entry name" value="CYTOCHROME_B5_2"/>
    <property type="match status" value="1"/>
</dbReference>
<evidence type="ECO:0000313" key="8">
    <source>
        <dbReference type="Proteomes" id="UP001281003"/>
    </source>
</evidence>
<evidence type="ECO:0000256" key="3">
    <source>
        <dbReference type="ARBA" id="ARBA00023004"/>
    </source>
</evidence>
<dbReference type="SMART" id="SM01117">
    <property type="entry name" value="Cyt-b5"/>
    <property type="match status" value="1"/>
</dbReference>
<name>A0AAE0U581_SORBR</name>
<reference evidence="7" key="1">
    <citation type="journal article" date="2023" name="Mol. Phylogenet. Evol.">
        <title>Genome-scale phylogeny and comparative genomics of the fungal order Sordariales.</title>
        <authorList>
            <person name="Hensen N."/>
            <person name="Bonometti L."/>
            <person name="Westerberg I."/>
            <person name="Brannstrom I.O."/>
            <person name="Guillou S."/>
            <person name="Cros-Aarteil S."/>
            <person name="Calhoun S."/>
            <person name="Haridas S."/>
            <person name="Kuo A."/>
            <person name="Mondo S."/>
            <person name="Pangilinan J."/>
            <person name="Riley R."/>
            <person name="LaButti K."/>
            <person name="Andreopoulos B."/>
            <person name="Lipzen A."/>
            <person name="Chen C."/>
            <person name="Yan M."/>
            <person name="Daum C."/>
            <person name="Ng V."/>
            <person name="Clum A."/>
            <person name="Steindorff A."/>
            <person name="Ohm R.A."/>
            <person name="Martin F."/>
            <person name="Silar P."/>
            <person name="Natvig D.O."/>
            <person name="Lalanne C."/>
            <person name="Gautier V."/>
            <person name="Ament-Velasquez S.L."/>
            <person name="Kruys A."/>
            <person name="Hutchinson M.I."/>
            <person name="Powell A.J."/>
            <person name="Barry K."/>
            <person name="Miller A.N."/>
            <person name="Grigoriev I.V."/>
            <person name="Debuchy R."/>
            <person name="Gladieux P."/>
            <person name="Hiltunen Thoren M."/>
            <person name="Johannesson H."/>
        </authorList>
    </citation>
    <scope>NUCLEOTIDE SEQUENCE</scope>
    <source>
        <strain evidence="7">FGSC 1904</strain>
    </source>
</reference>
<protein>
    <recommendedName>
        <fullName evidence="6">Cytochrome b5 heme-binding domain-containing protein</fullName>
    </recommendedName>
</protein>
<dbReference type="Proteomes" id="UP001281003">
    <property type="component" value="Unassembled WGS sequence"/>
</dbReference>
<evidence type="ECO:0000259" key="6">
    <source>
        <dbReference type="PROSITE" id="PS50255"/>
    </source>
</evidence>
<feature type="region of interest" description="Disordered" evidence="5">
    <location>
        <begin position="37"/>
        <end position="259"/>
    </location>
</feature>
<comment type="similarity">
    <text evidence="4">Belongs to the cytochrome b5 family.</text>
</comment>
<keyword evidence="2 4" id="KW-0479">Metal-binding</keyword>
<keyword evidence="1 4" id="KW-0349">Heme</keyword>
<feature type="compositionally biased region" description="Polar residues" evidence="5">
    <location>
        <begin position="197"/>
        <end position="206"/>
    </location>
</feature>
<dbReference type="InterPro" id="IPR001199">
    <property type="entry name" value="Cyt_B5-like_heme/steroid-bd"/>
</dbReference>
<proteinExistence type="inferred from homology"/>
<dbReference type="Gene3D" id="3.10.120.10">
    <property type="entry name" value="Cytochrome b5-like heme/steroid binding domain"/>
    <property type="match status" value="1"/>
</dbReference>
<dbReference type="InterPro" id="IPR018506">
    <property type="entry name" value="Cyt_B5_heme-BS"/>
</dbReference>
<keyword evidence="3 4" id="KW-0408">Iron</keyword>
<dbReference type="GO" id="GO:0004128">
    <property type="term" value="F:cytochrome-b5 reductase activity, acting on NAD(P)H"/>
    <property type="evidence" value="ECO:0007669"/>
    <property type="project" value="TreeGrafter"/>
</dbReference>
<feature type="compositionally biased region" description="Low complexity" evidence="5">
    <location>
        <begin position="151"/>
        <end position="171"/>
    </location>
</feature>
<organism evidence="7 8">
    <name type="scientific">Sordaria brevicollis</name>
    <dbReference type="NCBI Taxonomy" id="83679"/>
    <lineage>
        <taxon>Eukaryota</taxon>
        <taxon>Fungi</taxon>
        <taxon>Dikarya</taxon>
        <taxon>Ascomycota</taxon>
        <taxon>Pezizomycotina</taxon>
        <taxon>Sordariomycetes</taxon>
        <taxon>Sordariomycetidae</taxon>
        <taxon>Sordariales</taxon>
        <taxon>Sordariaceae</taxon>
        <taxon>Sordaria</taxon>
    </lineage>
</organism>
<evidence type="ECO:0000313" key="7">
    <source>
        <dbReference type="EMBL" id="KAK3391508.1"/>
    </source>
</evidence>
<dbReference type="InterPro" id="IPR036400">
    <property type="entry name" value="Cyt_B5-like_heme/steroid_sf"/>
</dbReference>
<reference evidence="7" key="2">
    <citation type="submission" date="2023-07" db="EMBL/GenBank/DDBJ databases">
        <authorList>
            <consortium name="Lawrence Berkeley National Laboratory"/>
            <person name="Haridas S."/>
            <person name="Hensen N."/>
            <person name="Bonometti L."/>
            <person name="Westerberg I."/>
            <person name="Brannstrom I.O."/>
            <person name="Guillou S."/>
            <person name="Cros-Aarteil S."/>
            <person name="Calhoun S."/>
            <person name="Kuo A."/>
            <person name="Mondo S."/>
            <person name="Pangilinan J."/>
            <person name="Riley R."/>
            <person name="LaButti K."/>
            <person name="Andreopoulos B."/>
            <person name="Lipzen A."/>
            <person name="Chen C."/>
            <person name="Yanf M."/>
            <person name="Daum C."/>
            <person name="Ng V."/>
            <person name="Clum A."/>
            <person name="Steindorff A."/>
            <person name="Ohm R."/>
            <person name="Martin F."/>
            <person name="Silar P."/>
            <person name="Natvig D."/>
            <person name="Lalanne C."/>
            <person name="Gautier V."/>
            <person name="Ament-velasquez S.L."/>
            <person name="Kruys A."/>
            <person name="Hutchinson M.I."/>
            <person name="Powell A.J."/>
            <person name="Barry K."/>
            <person name="Miller A.N."/>
            <person name="Grigoriev I.V."/>
            <person name="Debuchy R."/>
            <person name="Gladieux P."/>
            <person name="Thoren M.H."/>
            <person name="Johannesson H."/>
        </authorList>
    </citation>
    <scope>NUCLEOTIDE SEQUENCE</scope>
    <source>
        <strain evidence="7">FGSC 1904</strain>
    </source>
</reference>
<dbReference type="GO" id="GO:0046872">
    <property type="term" value="F:metal ion binding"/>
    <property type="evidence" value="ECO:0007669"/>
    <property type="project" value="UniProtKB-UniRule"/>
</dbReference>
<keyword evidence="8" id="KW-1185">Reference proteome</keyword>